<evidence type="ECO:0000313" key="2">
    <source>
        <dbReference type="Proteomes" id="UP000824267"/>
    </source>
</evidence>
<evidence type="ECO:0000313" key="1">
    <source>
        <dbReference type="EMBL" id="HIW86787.1"/>
    </source>
</evidence>
<proteinExistence type="predicted"/>
<protein>
    <recommendedName>
        <fullName evidence="3">SprT-like domain-containing protein</fullName>
    </recommendedName>
</protein>
<organism evidence="1 2">
    <name type="scientific">Candidatus Onthomorpha intestinigallinarum</name>
    <dbReference type="NCBI Taxonomy" id="2840880"/>
    <lineage>
        <taxon>Bacteria</taxon>
        <taxon>Pseudomonadati</taxon>
        <taxon>Bacteroidota</taxon>
        <taxon>Bacteroidia</taxon>
        <taxon>Bacteroidales</taxon>
        <taxon>Candidatus Onthomorpha</taxon>
    </lineage>
</organism>
<evidence type="ECO:0008006" key="3">
    <source>
        <dbReference type="Google" id="ProtNLM"/>
    </source>
</evidence>
<comment type="caution">
    <text evidence="1">The sequence shown here is derived from an EMBL/GenBank/DDBJ whole genome shotgun (WGS) entry which is preliminary data.</text>
</comment>
<reference evidence="1" key="2">
    <citation type="submission" date="2021-04" db="EMBL/GenBank/DDBJ databases">
        <authorList>
            <person name="Gilroy R."/>
        </authorList>
    </citation>
    <scope>NUCLEOTIDE SEQUENCE</scope>
    <source>
        <strain evidence="1">Gambia16-930</strain>
    </source>
</reference>
<accession>A0A9D1UGC3</accession>
<dbReference type="Proteomes" id="UP000824267">
    <property type="component" value="Unassembled WGS sequence"/>
</dbReference>
<sequence length="86" mass="10077">MLKEYLPETVVEDMENLLRRYSCRLLVVSERRTVYGNYRAMPDGSHRITVNRGLDKWAFFLVLLHEAAHMQTRVKYGGAVRPHGQE</sequence>
<feature type="non-terminal residue" evidence="1">
    <location>
        <position position="86"/>
    </location>
</feature>
<gene>
    <name evidence="1" type="ORF">IAC47_00720</name>
</gene>
<dbReference type="AlphaFoldDB" id="A0A9D1UGC3"/>
<reference evidence="1" key="1">
    <citation type="journal article" date="2021" name="PeerJ">
        <title>Extensive microbial diversity within the chicken gut microbiome revealed by metagenomics and culture.</title>
        <authorList>
            <person name="Gilroy R."/>
            <person name="Ravi A."/>
            <person name="Getino M."/>
            <person name="Pursley I."/>
            <person name="Horton D.L."/>
            <person name="Alikhan N.F."/>
            <person name="Baker D."/>
            <person name="Gharbi K."/>
            <person name="Hall N."/>
            <person name="Watson M."/>
            <person name="Adriaenssens E.M."/>
            <person name="Foster-Nyarko E."/>
            <person name="Jarju S."/>
            <person name="Secka A."/>
            <person name="Antonio M."/>
            <person name="Oren A."/>
            <person name="Chaudhuri R.R."/>
            <person name="La Ragione R."/>
            <person name="Hildebrand F."/>
            <person name="Pallen M.J."/>
        </authorList>
    </citation>
    <scope>NUCLEOTIDE SEQUENCE</scope>
    <source>
        <strain evidence="1">Gambia16-930</strain>
    </source>
</reference>
<name>A0A9D1UGC3_9BACT</name>
<dbReference type="EMBL" id="DXGG01000026">
    <property type="protein sequence ID" value="HIW86787.1"/>
    <property type="molecule type" value="Genomic_DNA"/>
</dbReference>